<reference evidence="1" key="1">
    <citation type="submission" date="2023-03" db="EMBL/GenBank/DDBJ databases">
        <title>Actinoallomurus iriomotensis NBRC 103684.</title>
        <authorList>
            <person name="Ichikawa N."/>
            <person name="Sato H."/>
            <person name="Tonouchi N."/>
        </authorList>
    </citation>
    <scope>NUCLEOTIDE SEQUENCE</scope>
    <source>
        <strain evidence="1">NBRC 103684</strain>
    </source>
</reference>
<gene>
    <name evidence="1" type="ORF">Airi02_003890</name>
</gene>
<accession>A0A9W6RYJ9</accession>
<dbReference type="Pfam" id="PF10094">
    <property type="entry name" value="DUF2332"/>
    <property type="match status" value="1"/>
</dbReference>
<evidence type="ECO:0008006" key="3">
    <source>
        <dbReference type="Google" id="ProtNLM"/>
    </source>
</evidence>
<dbReference type="Proteomes" id="UP001165074">
    <property type="component" value="Unassembled WGS sequence"/>
</dbReference>
<dbReference type="RefSeq" id="WP_285566146.1">
    <property type="nucleotide sequence ID" value="NZ_BSTK01000001.1"/>
</dbReference>
<organism evidence="1 2">
    <name type="scientific">Actinoallomurus iriomotensis</name>
    <dbReference type="NCBI Taxonomy" id="478107"/>
    <lineage>
        <taxon>Bacteria</taxon>
        <taxon>Bacillati</taxon>
        <taxon>Actinomycetota</taxon>
        <taxon>Actinomycetes</taxon>
        <taxon>Streptosporangiales</taxon>
        <taxon>Thermomonosporaceae</taxon>
        <taxon>Actinoallomurus</taxon>
    </lineage>
</organism>
<proteinExistence type="predicted"/>
<evidence type="ECO:0000313" key="2">
    <source>
        <dbReference type="Proteomes" id="UP001165074"/>
    </source>
</evidence>
<name>A0A9W6RYJ9_9ACTN</name>
<evidence type="ECO:0000313" key="1">
    <source>
        <dbReference type="EMBL" id="GLY82457.1"/>
    </source>
</evidence>
<comment type="caution">
    <text evidence="1">The sequence shown here is derived from an EMBL/GenBank/DDBJ whole genome shotgun (WGS) entry which is preliminary data.</text>
</comment>
<protein>
    <recommendedName>
        <fullName evidence="3">DUF2332 domain-containing protein</fullName>
    </recommendedName>
</protein>
<dbReference type="EMBL" id="BSTK01000001">
    <property type="protein sequence ID" value="GLY82457.1"/>
    <property type="molecule type" value="Genomic_DNA"/>
</dbReference>
<sequence length="392" mass="42387">MAEGPGDPAGDRDVEVRQLRRLFRIFGATQCRDRSPVYEALSEGVADDDGLLDLLMSTPRDQRRPSLLFAAVNLLLASDPGSALAGYYPVRGGRRPVDDRLMPAFAAFCAEHRDELGRLLRTGSTQTNEIRRCVALRLGLDHVRRRWPGPLALVEAGASAGLNLLVDRYRYRVGGQEASAAGASPVLITCEVRGGSPHERILGPVPEITSRRGIDRHPVDLADPGARAWLEAFVWPERLDDLAVLRGAIDLAVSSATVTVAPGDATTDTARLIGELPGREPVVVFTASLLSYLDFDARAAFAAQLRQAAARRPVAWVFAEAPGLVATTDGLIVPEGSLARRNSRYLIGASLRGSGHRDDALLALADPYLRWLAPARHRTDDFAWLPTDADTG</sequence>
<dbReference type="AlphaFoldDB" id="A0A9W6RYJ9"/>
<keyword evidence="2" id="KW-1185">Reference proteome</keyword>
<dbReference type="InterPro" id="IPR011200">
    <property type="entry name" value="UCP012608"/>
</dbReference>